<evidence type="ECO:0000313" key="4">
    <source>
        <dbReference type="Proteomes" id="UP001178507"/>
    </source>
</evidence>
<feature type="transmembrane region" description="Helical" evidence="2">
    <location>
        <begin position="233"/>
        <end position="256"/>
    </location>
</feature>
<dbReference type="InterPro" id="IPR052964">
    <property type="entry name" value="Sporulation_signal_mat"/>
</dbReference>
<organism evidence="3 4">
    <name type="scientific">Effrenium voratum</name>
    <dbReference type="NCBI Taxonomy" id="2562239"/>
    <lineage>
        <taxon>Eukaryota</taxon>
        <taxon>Sar</taxon>
        <taxon>Alveolata</taxon>
        <taxon>Dinophyceae</taxon>
        <taxon>Suessiales</taxon>
        <taxon>Symbiodiniaceae</taxon>
        <taxon>Effrenium</taxon>
    </lineage>
</organism>
<keyword evidence="2" id="KW-1133">Transmembrane helix</keyword>
<name>A0AA36JNC9_9DINO</name>
<feature type="transmembrane region" description="Helical" evidence="2">
    <location>
        <begin position="462"/>
        <end position="483"/>
    </location>
</feature>
<feature type="transmembrane region" description="Helical" evidence="2">
    <location>
        <begin position="128"/>
        <end position="148"/>
    </location>
</feature>
<dbReference type="Gene3D" id="3.40.50.150">
    <property type="entry name" value="Vaccinia Virus protein VP39"/>
    <property type="match status" value="1"/>
</dbReference>
<evidence type="ECO:0000313" key="3">
    <source>
        <dbReference type="EMBL" id="CAJ1408163.1"/>
    </source>
</evidence>
<proteinExistence type="predicted"/>
<dbReference type="InterPro" id="IPR029063">
    <property type="entry name" value="SAM-dependent_MTases_sf"/>
</dbReference>
<accession>A0AA36JNC9</accession>
<feature type="region of interest" description="Disordered" evidence="1">
    <location>
        <begin position="426"/>
        <end position="447"/>
    </location>
</feature>
<dbReference type="EMBL" id="CAUJNA010003705">
    <property type="protein sequence ID" value="CAJ1408163.1"/>
    <property type="molecule type" value="Genomic_DNA"/>
</dbReference>
<evidence type="ECO:0000256" key="2">
    <source>
        <dbReference type="SAM" id="Phobius"/>
    </source>
</evidence>
<gene>
    <name evidence="3" type="ORF">EVOR1521_LOCUS29669</name>
</gene>
<dbReference type="AlphaFoldDB" id="A0AA36JNC9"/>
<dbReference type="Proteomes" id="UP001178507">
    <property type="component" value="Unassembled WGS sequence"/>
</dbReference>
<feature type="transmembrane region" description="Helical" evidence="2">
    <location>
        <begin position="268"/>
        <end position="295"/>
    </location>
</feature>
<reference evidence="3" key="1">
    <citation type="submission" date="2023-08" db="EMBL/GenBank/DDBJ databases">
        <authorList>
            <person name="Chen Y."/>
            <person name="Shah S."/>
            <person name="Dougan E. K."/>
            <person name="Thang M."/>
            <person name="Chan C."/>
        </authorList>
    </citation>
    <scope>NUCLEOTIDE SEQUENCE</scope>
</reference>
<protein>
    <submittedName>
        <fullName evidence="3">Uncharacterized protein</fullName>
    </submittedName>
</protein>
<feature type="transmembrane region" description="Helical" evidence="2">
    <location>
        <begin position="204"/>
        <end position="221"/>
    </location>
</feature>
<comment type="caution">
    <text evidence="3">The sequence shown here is derived from an EMBL/GenBank/DDBJ whole genome shotgun (WGS) entry which is preliminary data.</text>
</comment>
<dbReference type="PANTHER" id="PTHR39535:SF2">
    <property type="entry name" value="HTTM DOMAIN-CONTAINING PROTEIN"/>
    <property type="match status" value="1"/>
</dbReference>
<sequence>MRRRKGNSQNGAEQEGSRPAIQHAAVLEGTYPCWRRLGWLAPKSLVAFRLSLGLVVANDAMDKATFYVPAFYENKGSSYPRLALLEDAGGAAGLNPFAYFSGDLWPTALLAMTAISALGMVRWRWCSILTYVLVACAVLRNVYVSFIFDRYLLIGLLFSSCLPYDERYCLASVLFRLQLAWIYLDAGYGKVVSGDWSLSARVPALAVYLQGASWALPLLAWDRSHAAGCLVRVATWGTAWAEVLVAPILLAAAVFGASAQLLPMALVLLLHVGIGCCMEGGFSIGLAAGSVWLALLPTEAPKADRGLRCRALGKGDFGALAWVCCSAIFALSGRETQPGPVPTVLLLNRWQVFTGAETNVNWEVAPARLADGSVVDLWSWQNVSFAKPQTYGRRGRWLSFPSDRPGSAAALDARFQFLCGSSTNMETHRKHASHSQRDRDSRNPVPAFGPVKHAMRPAMSQLVLVLVAFSAGISLSRVGLSLGGTEADLLRFKLAAAWGAGPFPWTVEPPSLLMDLSQFTHRTQYLRSGLPELLAKGLCLDIGPKHRPILDPKHPNSRFLDHATREEIQKKYEDFGSMDQVPFIHYVWDPSKTYRDLVGDSRFQVVYASHVVEHVPDLVNFLNDVASILVDGGEFRLAVPDKRYCFDFRRRMTTFADIMGAHYDKCAANPVSGAYDELTLVPPKHNDAPILWASYPQDGDPVQYHDDAMRDIQDSLHQTGGKSAMNPGMHRWQFIPGSFVDIIARLHKAKLTSLFVRPGSVVETRRVGSDSRGAGAEVSAL</sequence>
<dbReference type="SUPFAM" id="SSF53335">
    <property type="entry name" value="S-adenosyl-L-methionine-dependent methyltransferases"/>
    <property type="match status" value="1"/>
</dbReference>
<keyword evidence="2" id="KW-0472">Membrane</keyword>
<keyword evidence="4" id="KW-1185">Reference proteome</keyword>
<evidence type="ECO:0000256" key="1">
    <source>
        <dbReference type="SAM" id="MobiDB-lite"/>
    </source>
</evidence>
<dbReference type="PANTHER" id="PTHR39535">
    <property type="entry name" value="SPORULATION-DELAYING PROTEIN SDPB"/>
    <property type="match status" value="1"/>
</dbReference>
<keyword evidence="2" id="KW-0812">Transmembrane</keyword>